<name>A0A0B7FYE5_THACB</name>
<accession>A0A0B7FYE5</accession>
<keyword evidence="2" id="KW-1185">Reference proteome</keyword>
<evidence type="ECO:0000313" key="1">
    <source>
        <dbReference type="EMBL" id="CEL62971.1"/>
    </source>
</evidence>
<dbReference type="EMBL" id="LN679175">
    <property type="protein sequence ID" value="CEL62971.1"/>
    <property type="molecule type" value="Genomic_DNA"/>
</dbReference>
<reference evidence="1 2" key="1">
    <citation type="submission" date="2014-11" db="EMBL/GenBank/DDBJ databases">
        <authorList>
            <person name="Wibberg Daniel"/>
        </authorList>
    </citation>
    <scope>NUCLEOTIDE SEQUENCE [LARGE SCALE GENOMIC DNA]</scope>
    <source>
        <strain evidence="1">Rhizoctonia solani AG1-IB 7/3/14</strain>
    </source>
</reference>
<dbReference type="AlphaFoldDB" id="A0A0B7FYE5"/>
<dbReference type="Proteomes" id="UP000059188">
    <property type="component" value="Unassembled WGS sequence"/>
</dbReference>
<gene>
    <name evidence="1" type="ORF">RSOLAG1IB_10618</name>
</gene>
<protein>
    <submittedName>
        <fullName evidence="1">Uncharacterized protein</fullName>
    </submittedName>
</protein>
<sequence length="165" mass="18539">METVQGRPDPDQDEDDKCYKDSLVDAQDARTFLSAFVRRVLYLQTLPPALSALLLRFIRQKITMNIHELVVDVIRGTCSRIWHILELSADDVDSDHSSTYVGFNQYAMQLFSLIDRFCSTYSKSPAVISSIAETLFNIDFVELFGRLVLLSLSVGSPLGALSQSQ</sequence>
<organism evidence="1 2">
    <name type="scientific">Thanatephorus cucumeris (strain AG1-IB / isolate 7/3/14)</name>
    <name type="common">Lettuce bottom rot fungus</name>
    <name type="synonym">Rhizoctonia solani</name>
    <dbReference type="NCBI Taxonomy" id="1108050"/>
    <lineage>
        <taxon>Eukaryota</taxon>
        <taxon>Fungi</taxon>
        <taxon>Dikarya</taxon>
        <taxon>Basidiomycota</taxon>
        <taxon>Agaricomycotina</taxon>
        <taxon>Agaricomycetes</taxon>
        <taxon>Cantharellales</taxon>
        <taxon>Ceratobasidiaceae</taxon>
        <taxon>Rhizoctonia</taxon>
        <taxon>Rhizoctonia solani AG-1</taxon>
    </lineage>
</organism>
<evidence type="ECO:0000313" key="2">
    <source>
        <dbReference type="Proteomes" id="UP000059188"/>
    </source>
</evidence>
<proteinExistence type="predicted"/>